<reference evidence="1 2" key="1">
    <citation type="submission" date="2018-07" db="EMBL/GenBank/DDBJ databases">
        <title>Genome sequencing of Runella.</title>
        <authorList>
            <person name="Baek M.-G."/>
            <person name="Yi H."/>
        </authorList>
    </citation>
    <scope>NUCLEOTIDE SEQUENCE [LARGE SCALE GENOMIC DNA]</scope>
    <source>
        <strain evidence="1 2">HYN0085</strain>
    </source>
</reference>
<dbReference type="EMBL" id="CP030850">
    <property type="protein sequence ID" value="AXE19772.1"/>
    <property type="molecule type" value="Genomic_DNA"/>
</dbReference>
<dbReference type="OrthoDB" id="1364255at2"/>
<evidence type="ECO:0000313" key="1">
    <source>
        <dbReference type="EMBL" id="AXE19772.1"/>
    </source>
</evidence>
<sequence length="111" mass="12873">MSFKIVAVQDFDKELKRLSKKYQSLKYDYLSLIELLEENPLQGTPLGKDCYKIRLNITSKRKGKSGGARFITYVKIIDEVIYLLSIYDKSEQPSIPEKEIIARLNSINKLQ</sequence>
<accession>A0A344TMA1</accession>
<evidence type="ECO:0008006" key="3">
    <source>
        <dbReference type="Google" id="ProtNLM"/>
    </source>
</evidence>
<dbReference type="Proteomes" id="UP000251993">
    <property type="component" value="Chromosome"/>
</dbReference>
<protein>
    <recommendedName>
        <fullName evidence="3">Addiction module toxin RelE</fullName>
    </recommendedName>
</protein>
<dbReference type="RefSeq" id="WP_114068540.1">
    <property type="nucleotide sequence ID" value="NZ_CP030850.1"/>
</dbReference>
<dbReference type="AlphaFoldDB" id="A0A344TMA1"/>
<gene>
    <name evidence="1" type="ORF">DR864_19510</name>
</gene>
<keyword evidence="2" id="KW-1185">Reference proteome</keyword>
<evidence type="ECO:0000313" key="2">
    <source>
        <dbReference type="Proteomes" id="UP000251993"/>
    </source>
</evidence>
<dbReference type="KEGG" id="run:DR864_19510"/>
<name>A0A344TMA1_9BACT</name>
<proteinExistence type="predicted"/>
<organism evidence="1 2">
    <name type="scientific">Runella rosea</name>
    <dbReference type="NCBI Taxonomy" id="2259595"/>
    <lineage>
        <taxon>Bacteria</taxon>
        <taxon>Pseudomonadati</taxon>
        <taxon>Bacteroidota</taxon>
        <taxon>Cytophagia</taxon>
        <taxon>Cytophagales</taxon>
        <taxon>Spirosomataceae</taxon>
        <taxon>Runella</taxon>
    </lineage>
</organism>